<proteinExistence type="inferred from homology"/>
<evidence type="ECO:0000259" key="4">
    <source>
        <dbReference type="PROSITE" id="PS51192"/>
    </source>
</evidence>
<dbReference type="InterPro" id="IPR027417">
    <property type="entry name" value="P-loop_NTPase"/>
</dbReference>
<feature type="domain" description="Helicase ATP-binding" evidence="4">
    <location>
        <begin position="38"/>
        <end position="166"/>
    </location>
</feature>
<dbReference type="GO" id="GO:0043138">
    <property type="term" value="F:3'-5' DNA helicase activity"/>
    <property type="evidence" value="ECO:0007669"/>
    <property type="project" value="UniProtKB-EC"/>
</dbReference>
<dbReference type="PANTHER" id="PTHR47835:SF3">
    <property type="entry name" value="HELICASE FOR MEIOSIS 1"/>
    <property type="match status" value="1"/>
</dbReference>
<dbReference type="CDD" id="cd18795">
    <property type="entry name" value="SF2_C_Ski2"/>
    <property type="match status" value="1"/>
</dbReference>
<dbReference type="InterPro" id="IPR004179">
    <property type="entry name" value="Sec63-dom"/>
</dbReference>
<dbReference type="SUPFAM" id="SSF158702">
    <property type="entry name" value="Sec63 N-terminal domain-like"/>
    <property type="match status" value="1"/>
</dbReference>
<dbReference type="SUPFAM" id="SSF52540">
    <property type="entry name" value="P-loop containing nucleoside triphosphate hydrolases"/>
    <property type="match status" value="2"/>
</dbReference>
<dbReference type="PROSITE" id="PS51192">
    <property type="entry name" value="HELICASE_ATP_BIND_1"/>
    <property type="match status" value="1"/>
</dbReference>
<dbReference type="Pfam" id="PF05699">
    <property type="entry name" value="Dimer_Tnp_hAT"/>
    <property type="match status" value="1"/>
</dbReference>
<dbReference type="InterPro" id="IPR001650">
    <property type="entry name" value="Helicase_C-like"/>
</dbReference>
<organism evidence="6 7">
    <name type="scientific">Intoshia linei</name>
    <dbReference type="NCBI Taxonomy" id="1819745"/>
    <lineage>
        <taxon>Eukaryota</taxon>
        <taxon>Metazoa</taxon>
        <taxon>Spiralia</taxon>
        <taxon>Lophotrochozoa</taxon>
        <taxon>Mesozoa</taxon>
        <taxon>Orthonectida</taxon>
        <taxon>Rhopaluridae</taxon>
        <taxon>Intoshia</taxon>
    </lineage>
</organism>
<evidence type="ECO:0000256" key="2">
    <source>
        <dbReference type="ARBA" id="ARBA00022741"/>
    </source>
</evidence>
<dbReference type="GO" id="GO:0003676">
    <property type="term" value="F:nucleic acid binding"/>
    <property type="evidence" value="ECO:0007669"/>
    <property type="project" value="InterPro"/>
</dbReference>
<dbReference type="GO" id="GO:0016787">
    <property type="term" value="F:hydrolase activity"/>
    <property type="evidence" value="ECO:0007669"/>
    <property type="project" value="UniProtKB-KW"/>
</dbReference>
<dbReference type="PANTHER" id="PTHR47835">
    <property type="entry name" value="HFM1, ATP DEPENDENT DNA HELICASE HOMOLOG"/>
    <property type="match status" value="1"/>
</dbReference>
<evidence type="ECO:0000256" key="3">
    <source>
        <dbReference type="ARBA" id="ARBA00022840"/>
    </source>
</evidence>
<dbReference type="Pfam" id="PF00271">
    <property type="entry name" value="Helicase_C"/>
    <property type="match status" value="1"/>
</dbReference>
<dbReference type="Pfam" id="PF02889">
    <property type="entry name" value="Sec63"/>
    <property type="match status" value="1"/>
</dbReference>
<dbReference type="Pfam" id="PF00270">
    <property type="entry name" value="DEAD"/>
    <property type="match status" value="1"/>
</dbReference>
<keyword evidence="2" id="KW-0547">Nucleotide-binding</keyword>
<comment type="similarity">
    <text evidence="1">Belongs to the helicase family. SKI2 subfamily.</text>
</comment>
<keyword evidence="3" id="KW-0067">ATP-binding</keyword>
<dbReference type="AlphaFoldDB" id="A0A177BBK6"/>
<dbReference type="GO" id="GO:0051321">
    <property type="term" value="P:meiotic cell cycle"/>
    <property type="evidence" value="ECO:0007669"/>
    <property type="project" value="UniProtKB-KW"/>
</dbReference>
<dbReference type="Proteomes" id="UP000078046">
    <property type="component" value="Unassembled WGS sequence"/>
</dbReference>
<evidence type="ECO:0000313" key="7">
    <source>
        <dbReference type="Proteomes" id="UP000078046"/>
    </source>
</evidence>
<keyword evidence="7" id="KW-1185">Reference proteome</keyword>
<dbReference type="InterPro" id="IPR011545">
    <property type="entry name" value="DEAD/DEAH_box_helicase_dom"/>
</dbReference>
<dbReference type="SMART" id="SM00490">
    <property type="entry name" value="HELICc"/>
    <property type="match status" value="1"/>
</dbReference>
<reference evidence="6 7" key="1">
    <citation type="submission" date="2016-04" db="EMBL/GenBank/DDBJ databases">
        <title>The genome of Intoshia linei affirms orthonectids as highly simplified spiralians.</title>
        <authorList>
            <person name="Mikhailov K.V."/>
            <person name="Slusarev G.S."/>
            <person name="Nikitin M.A."/>
            <person name="Logacheva M.D."/>
            <person name="Penin A."/>
            <person name="Aleoshin V."/>
            <person name="Panchin Y.V."/>
        </authorList>
    </citation>
    <scope>NUCLEOTIDE SEQUENCE [LARGE SCALE GENOMIC DNA]</scope>
    <source>
        <strain evidence="6">Intl2013</strain>
        <tissue evidence="6">Whole animal</tissue>
    </source>
</reference>
<name>A0A177BBK6_9BILA</name>
<dbReference type="GO" id="GO:0046983">
    <property type="term" value="F:protein dimerization activity"/>
    <property type="evidence" value="ECO:0007669"/>
    <property type="project" value="InterPro"/>
</dbReference>
<dbReference type="GO" id="GO:0005524">
    <property type="term" value="F:ATP binding"/>
    <property type="evidence" value="ECO:0007669"/>
    <property type="project" value="UniProtKB-KW"/>
</dbReference>
<feature type="domain" description="Helicase C-terminal" evidence="5">
    <location>
        <begin position="322"/>
        <end position="498"/>
    </location>
</feature>
<evidence type="ECO:0000259" key="5">
    <source>
        <dbReference type="PROSITE" id="PS51194"/>
    </source>
</evidence>
<dbReference type="OrthoDB" id="5575at2759"/>
<dbReference type="EMBL" id="LWCA01000088">
    <property type="protein sequence ID" value="OAF71013.1"/>
    <property type="molecule type" value="Genomic_DNA"/>
</dbReference>
<dbReference type="InterPro" id="IPR014001">
    <property type="entry name" value="Helicase_ATP-bd"/>
</dbReference>
<evidence type="ECO:0000256" key="1">
    <source>
        <dbReference type="ARBA" id="ARBA00010140"/>
    </source>
</evidence>
<dbReference type="InterPro" id="IPR052247">
    <property type="entry name" value="Meiotic_Crossover_Helicase"/>
</dbReference>
<dbReference type="Gene3D" id="1.10.3380.10">
    <property type="entry name" value="Sec63 N-terminal domain-like domain"/>
    <property type="match status" value="1"/>
</dbReference>
<protein>
    <recommendedName>
        <fullName evidence="8">ATP-dependent DNA helicase HFM1</fullName>
    </recommendedName>
</protein>
<dbReference type="SMART" id="SM00973">
    <property type="entry name" value="Sec63"/>
    <property type="match status" value="1"/>
</dbReference>
<evidence type="ECO:0000313" key="6">
    <source>
        <dbReference type="EMBL" id="OAF71013.1"/>
    </source>
</evidence>
<accession>A0A177BBK6</accession>
<dbReference type="InterPro" id="IPR008906">
    <property type="entry name" value="HATC_C_dom"/>
</dbReference>
<gene>
    <name evidence="6" type="ORF">A3Q56_01248</name>
</gene>
<evidence type="ECO:0008006" key="8">
    <source>
        <dbReference type="Google" id="ProtNLM"/>
    </source>
</evidence>
<dbReference type="Gene3D" id="3.40.50.300">
    <property type="entry name" value="P-loop containing nucleotide triphosphate hydrolases"/>
    <property type="match status" value="2"/>
</dbReference>
<dbReference type="PROSITE" id="PS51194">
    <property type="entry name" value="HELICASE_CTER"/>
    <property type="match status" value="1"/>
</dbReference>
<comment type="caution">
    <text evidence="6">The sequence shown here is derived from an EMBL/GenBank/DDBJ whole genome shotgun (WGS) entry which is preliminary data.</text>
</comment>
<sequence>MNFSNVSRCIRSDGDNKSESQLYHSFGHNSKFDCNDQVAPTKAVCKEKVALWTEKFKTFSINTTEYTSDVDENNPHEYNIICATPEKWDSFTRKLISFRSIMAKVKLLVLDELQILGEESRGATVEVIVSRMKYLYPDLRILAISATMPNTIELCKWIKTETKLALSFKFAASFRPVPLKTIILCFPFDSINCSNVFKFDVNLSYKLSSLITKYSSSKPTLIFCASRSSVQNTASVLLKQHRLSLTTEIKNILRIQSSLLSDKVLQAELSLRFFSGQQIFLKEFFLHPTYFKTSHFEDLKEFMKISKQNILDKKKELDSKTTIIQLIESCNSNLFPNIHQLLIILVTLPITSCQCECSISILRRLKFFLRSTMTDLVLGGIAYHHAGINIEDRIIVEHLFRNAYLKILVATSTLAMGVNFPAHLVIVKSTKYYSNSGIDEYSILQINQMIGRAGRPQYDTSGIAIIMTTPEKKQFYSNLIDGMLPIKSQLENHITENLLVEIGLNNIIDFHSGVKWIKNTLWFIQNNQMNVEEVLRDCITKLEFIDAISNRKKISIKENGLIIVNHNISYDSMKNIIGYNGFPTIENLLRFMFSLKEFSSMYLRRSDKMTLNKLNNDSTNQLSLFQASLCNCKILDFSLKQDLLQIFRVGKKISKGLVQYFIKYGSFTITKNAIYCSRYFDTNIWHDSDLIIKQIYGIGIIMSNEIKKSGFRTLDSLRTLEPSTLQTIINRKQDFCTKICDSINSIPLYILLFSIYNIDKKIDVKVTIIIKNYNKVREQNNTDKIRFIIESGDRKLYTNTINTLYMMTDNWSRMISIDRKLIENGKITANLISENFVGCDQMSAINFKNEPIRKRLHVTERVGNVLRNYYPSSVSSKRISIKRLKVIF</sequence>